<protein>
    <submittedName>
        <fullName evidence="1">Uncharacterized protein</fullName>
    </submittedName>
</protein>
<evidence type="ECO:0000313" key="1">
    <source>
        <dbReference type="EMBL" id="RDX47321.1"/>
    </source>
</evidence>
<dbReference type="Proteomes" id="UP000256964">
    <property type="component" value="Unassembled WGS sequence"/>
</dbReference>
<sequence>MFQLRLIARMSQGPSMLGIRRTRSVLDGFAKPCRRTYLRRRLVENVHTQRPPSRRSSTYCPGPVPFSLASTTLVRPAFRLRSSFTPRHPRTATRESRALCDHPRVCPQVPHTKSRGRRLAARRGGALHFRRSVLNAPLRVCARTPLAHR</sequence>
<dbReference type="EMBL" id="KZ857419">
    <property type="protein sequence ID" value="RDX47321.1"/>
    <property type="molecule type" value="Genomic_DNA"/>
</dbReference>
<organism evidence="1 2">
    <name type="scientific">Lentinus brumalis</name>
    <dbReference type="NCBI Taxonomy" id="2498619"/>
    <lineage>
        <taxon>Eukaryota</taxon>
        <taxon>Fungi</taxon>
        <taxon>Dikarya</taxon>
        <taxon>Basidiomycota</taxon>
        <taxon>Agaricomycotina</taxon>
        <taxon>Agaricomycetes</taxon>
        <taxon>Polyporales</taxon>
        <taxon>Polyporaceae</taxon>
        <taxon>Lentinus</taxon>
    </lineage>
</organism>
<name>A0A371D478_9APHY</name>
<accession>A0A371D478</accession>
<keyword evidence="2" id="KW-1185">Reference proteome</keyword>
<proteinExistence type="predicted"/>
<evidence type="ECO:0000313" key="2">
    <source>
        <dbReference type="Proteomes" id="UP000256964"/>
    </source>
</evidence>
<dbReference type="AlphaFoldDB" id="A0A371D478"/>
<gene>
    <name evidence="1" type="ORF">OH76DRAFT_773831</name>
</gene>
<reference evidence="1 2" key="1">
    <citation type="journal article" date="2018" name="Biotechnol. Biofuels">
        <title>Integrative visual omics of the white-rot fungus Polyporus brumalis exposes the biotechnological potential of its oxidative enzymes for delignifying raw plant biomass.</title>
        <authorList>
            <person name="Miyauchi S."/>
            <person name="Rancon A."/>
            <person name="Drula E."/>
            <person name="Hage H."/>
            <person name="Chaduli D."/>
            <person name="Favel A."/>
            <person name="Grisel S."/>
            <person name="Henrissat B."/>
            <person name="Herpoel-Gimbert I."/>
            <person name="Ruiz-Duenas F.J."/>
            <person name="Chevret D."/>
            <person name="Hainaut M."/>
            <person name="Lin J."/>
            <person name="Wang M."/>
            <person name="Pangilinan J."/>
            <person name="Lipzen A."/>
            <person name="Lesage-Meessen L."/>
            <person name="Navarro D."/>
            <person name="Riley R."/>
            <person name="Grigoriev I.V."/>
            <person name="Zhou S."/>
            <person name="Raouche S."/>
            <person name="Rosso M.N."/>
        </authorList>
    </citation>
    <scope>NUCLEOTIDE SEQUENCE [LARGE SCALE GENOMIC DNA]</scope>
    <source>
        <strain evidence="1 2">BRFM 1820</strain>
    </source>
</reference>